<protein>
    <submittedName>
        <fullName evidence="2">Uncharacterized protein</fullName>
    </submittedName>
</protein>
<proteinExistence type="predicted"/>
<name>A0A451BLU2_9GAMM</name>
<organism evidence="2">
    <name type="scientific">Candidatus Kentrum sp. SD</name>
    <dbReference type="NCBI Taxonomy" id="2126332"/>
    <lineage>
        <taxon>Bacteria</taxon>
        <taxon>Pseudomonadati</taxon>
        <taxon>Pseudomonadota</taxon>
        <taxon>Gammaproteobacteria</taxon>
        <taxon>Candidatus Kentrum</taxon>
    </lineage>
</organism>
<feature type="transmembrane region" description="Helical" evidence="1">
    <location>
        <begin position="100"/>
        <end position="122"/>
    </location>
</feature>
<evidence type="ECO:0000256" key="1">
    <source>
        <dbReference type="SAM" id="Phobius"/>
    </source>
</evidence>
<keyword evidence="1" id="KW-0472">Membrane</keyword>
<keyword evidence="1" id="KW-0812">Transmembrane</keyword>
<sequence length="140" mass="15542">MKFFLYFFGATSFWDGFTTVIGTIKIIGDGENQIIGAIILALGITAFLFGTTAIFYRADGLLRQFLAVSWFLAVAYDLTTSWYGNLEYVFQNNISTIPEYLILAAITGFISASPVLLSLVLWGNPRDSSKIEITQKESID</sequence>
<accession>A0A451BLU2</accession>
<dbReference type="EMBL" id="CAADHB010000041">
    <property type="protein sequence ID" value="VFK79233.1"/>
    <property type="molecule type" value="Genomic_DNA"/>
</dbReference>
<dbReference type="AlphaFoldDB" id="A0A451BLU2"/>
<feature type="transmembrane region" description="Helical" evidence="1">
    <location>
        <begin position="65"/>
        <end position="84"/>
    </location>
</feature>
<evidence type="ECO:0000313" key="2">
    <source>
        <dbReference type="EMBL" id="VFK79233.1"/>
    </source>
</evidence>
<keyword evidence="1" id="KW-1133">Transmembrane helix</keyword>
<gene>
    <name evidence="2" type="ORF">BECKSD772D_GA0070982_104113</name>
</gene>
<reference evidence="2" key="1">
    <citation type="submission" date="2019-02" db="EMBL/GenBank/DDBJ databases">
        <authorList>
            <person name="Gruber-Vodicka R. H."/>
            <person name="Seah K. B. B."/>
        </authorList>
    </citation>
    <scope>NUCLEOTIDE SEQUENCE</scope>
    <source>
        <strain evidence="2">BECK_S127</strain>
    </source>
</reference>
<feature type="transmembrane region" description="Helical" evidence="1">
    <location>
        <begin position="34"/>
        <end position="56"/>
    </location>
</feature>